<dbReference type="Gene3D" id="1.10.150.240">
    <property type="entry name" value="Putative phosphatase, domain 2"/>
    <property type="match status" value="1"/>
</dbReference>
<dbReference type="InterPro" id="IPR023214">
    <property type="entry name" value="HAD_sf"/>
</dbReference>
<evidence type="ECO:0000313" key="6">
    <source>
        <dbReference type="Proteomes" id="UP000539953"/>
    </source>
</evidence>
<sequence>MKFCFDCDDTLYDLQEPFLRTVRHELPNIGKIDLSAFYQCYRGYGDEVYQLLQDGIITVDDSGIYRAYKAAEEFGIPMTLEKACDFQERYGYEQHHIQLSDIYKKYFSDTNSELAILTNGEDSHQRMKLNALGVFDYFAPDHVFTSGEIGAAKPEAEAFQIVCHRMQTEPEEWFYIGDNYVNDMEGAKSAGMHTIHFNRHHAHEGPASDHVVYTEEELIRYLRKLEENESSL</sequence>
<evidence type="ECO:0000256" key="3">
    <source>
        <dbReference type="ARBA" id="ARBA00022801"/>
    </source>
</evidence>
<keyword evidence="2" id="KW-0479">Metal-binding</keyword>
<dbReference type="SFLD" id="SFLDG01129">
    <property type="entry name" value="C1.5:_HAD__Beta-PGM__Phosphata"/>
    <property type="match status" value="1"/>
</dbReference>
<dbReference type="PANTHER" id="PTHR46470">
    <property type="entry name" value="N-ACYLNEURAMINATE-9-PHOSPHATASE"/>
    <property type="match status" value="1"/>
</dbReference>
<dbReference type="InterPro" id="IPR006439">
    <property type="entry name" value="HAD-SF_hydro_IA"/>
</dbReference>
<evidence type="ECO:0000256" key="4">
    <source>
        <dbReference type="ARBA" id="ARBA00022842"/>
    </source>
</evidence>
<dbReference type="InterPro" id="IPR036412">
    <property type="entry name" value="HAD-like_sf"/>
</dbReference>
<evidence type="ECO:0000313" key="5">
    <source>
        <dbReference type="EMBL" id="MBB5183666.1"/>
    </source>
</evidence>
<keyword evidence="6" id="KW-1185">Reference proteome</keyword>
<accession>A0A7W8CY10</accession>
<dbReference type="RefSeq" id="WP_183328963.1">
    <property type="nucleotide sequence ID" value="NZ_JACHHK010000007.1"/>
</dbReference>
<comment type="cofactor">
    <cofactor evidence="1">
        <name>Mg(2+)</name>
        <dbReference type="ChEBI" id="CHEBI:18420"/>
    </cofactor>
</comment>
<dbReference type="NCBIfam" id="TIGR01549">
    <property type="entry name" value="HAD-SF-IA-v1"/>
    <property type="match status" value="1"/>
</dbReference>
<dbReference type="PANTHER" id="PTHR46470:SF2">
    <property type="entry name" value="GLYCERALDEHYDE 3-PHOSPHATE PHOSPHATASE"/>
    <property type="match status" value="1"/>
</dbReference>
<gene>
    <name evidence="5" type="ORF">HNQ47_001705</name>
</gene>
<dbReference type="SUPFAM" id="SSF56784">
    <property type="entry name" value="HAD-like"/>
    <property type="match status" value="1"/>
</dbReference>
<name>A0A7W8CY10_9FIRM</name>
<comment type="caution">
    <text evidence="5">The sequence shown here is derived from an EMBL/GenBank/DDBJ whole genome shotgun (WGS) entry which is preliminary data.</text>
</comment>
<dbReference type="GO" id="GO:0044281">
    <property type="term" value="P:small molecule metabolic process"/>
    <property type="evidence" value="ECO:0007669"/>
    <property type="project" value="UniProtKB-ARBA"/>
</dbReference>
<organism evidence="5 6">
    <name type="scientific">Catenisphaera adipataccumulans</name>
    <dbReference type="NCBI Taxonomy" id="700500"/>
    <lineage>
        <taxon>Bacteria</taxon>
        <taxon>Bacillati</taxon>
        <taxon>Bacillota</taxon>
        <taxon>Erysipelotrichia</taxon>
        <taxon>Erysipelotrichales</taxon>
        <taxon>Erysipelotrichaceae</taxon>
        <taxon>Catenisphaera</taxon>
    </lineage>
</organism>
<keyword evidence="4" id="KW-0460">Magnesium</keyword>
<protein>
    <submittedName>
        <fullName evidence="5">Putative hydrolase of the HAD superfamily</fullName>
    </submittedName>
</protein>
<dbReference type="AlphaFoldDB" id="A0A7W8CY10"/>
<evidence type="ECO:0000256" key="2">
    <source>
        <dbReference type="ARBA" id="ARBA00022723"/>
    </source>
</evidence>
<reference evidence="5 6" key="1">
    <citation type="submission" date="2020-08" db="EMBL/GenBank/DDBJ databases">
        <title>Genomic Encyclopedia of Type Strains, Phase IV (KMG-IV): sequencing the most valuable type-strain genomes for metagenomic binning, comparative biology and taxonomic classification.</title>
        <authorList>
            <person name="Goeker M."/>
        </authorList>
    </citation>
    <scope>NUCLEOTIDE SEQUENCE [LARGE SCALE GENOMIC DNA]</scope>
    <source>
        <strain evidence="5 6">DSM 25799</strain>
    </source>
</reference>
<dbReference type="InterPro" id="IPR051400">
    <property type="entry name" value="HAD-like_hydrolase"/>
</dbReference>
<dbReference type="GO" id="GO:0046872">
    <property type="term" value="F:metal ion binding"/>
    <property type="evidence" value="ECO:0007669"/>
    <property type="project" value="UniProtKB-KW"/>
</dbReference>
<dbReference type="Pfam" id="PF00702">
    <property type="entry name" value="Hydrolase"/>
    <property type="match status" value="1"/>
</dbReference>
<dbReference type="EMBL" id="JACHHK010000007">
    <property type="protein sequence ID" value="MBB5183666.1"/>
    <property type="molecule type" value="Genomic_DNA"/>
</dbReference>
<dbReference type="SFLD" id="SFLDS00003">
    <property type="entry name" value="Haloacid_Dehalogenase"/>
    <property type="match status" value="1"/>
</dbReference>
<keyword evidence="3 5" id="KW-0378">Hydrolase</keyword>
<proteinExistence type="predicted"/>
<dbReference type="GO" id="GO:0016791">
    <property type="term" value="F:phosphatase activity"/>
    <property type="evidence" value="ECO:0007669"/>
    <property type="project" value="TreeGrafter"/>
</dbReference>
<dbReference type="Proteomes" id="UP000539953">
    <property type="component" value="Unassembled WGS sequence"/>
</dbReference>
<dbReference type="InterPro" id="IPR023198">
    <property type="entry name" value="PGP-like_dom2"/>
</dbReference>
<evidence type="ECO:0000256" key="1">
    <source>
        <dbReference type="ARBA" id="ARBA00001946"/>
    </source>
</evidence>
<dbReference type="Gene3D" id="3.40.50.1000">
    <property type="entry name" value="HAD superfamily/HAD-like"/>
    <property type="match status" value="1"/>
</dbReference>